<dbReference type="PANTHER" id="PTHR45613">
    <property type="entry name" value="PENTATRICOPEPTIDE REPEAT-CONTAINING PROTEIN"/>
    <property type="match status" value="1"/>
</dbReference>
<name>A0ABP0J8Y9_9DINO</name>
<dbReference type="Proteomes" id="UP001642484">
    <property type="component" value="Unassembled WGS sequence"/>
</dbReference>
<dbReference type="Gene3D" id="1.25.40.10">
    <property type="entry name" value="Tetratricopeptide repeat domain"/>
    <property type="match status" value="3"/>
</dbReference>
<sequence>MMRAVLVLVALVAAFGQLPEERRLRQTDHVAAGHEVKSNETEPETERAVKTERTDGTDEAHPDGVTRVHEFEQERMVRDEEGALLKVPNTVAGACILFTALAYIWFVCGFAGLFTVKDGYLNLGASKPLLPWYYWLAAFLYWVAMPLSMLYISANADCQGGPPDVGYLVFGVFLTVHIILVIVAMCQHPTPPGACDCSKGFFLSGPLLIFFMILDHMDMATDAMFVGTAAACSPMIENAYVQSWAAIPVIGAELKFTIEALSFTGLALFAFVVMAYLPQLVGLTPFFALCSTLVCSSLMLLTLHQSWIWGVVVTALICIALGLGGVFRKQWQVWKDANADDEKTLGLFACMGIFEQLLSQGQQNERLLFVTMTKLVFENLFQLWLQSSFFALTFKFTGPEARMKTVLSMAIGLLVLASKVPGLITELRTGPNQVNLFAGFTCGTFIAWILLLVVIFYAIVIVQIGRDGQNPLEPPTKRVLLSLVCDGKGSVHGFAMELQRLERFTRAACAKDHRYQEALRWQEALTLWAAGSNEVTYNSLIAACQRGSLWQCALAVLKDLESTLQSSVISYSSCLSALERSQWSKALNLWEAMEEKKIEADVIAYNVAINACGEDWQAAIALLVHLNASRLKGSVISYNTTISATEKAGQWQVAMLLMEELTCQMVPDIITYNAVISACAKDGQWQQAMCLYQALLGSRLQPTVITCSSVVSACEKGGQWHRALRLLEDLPRSKVQANIITFNSAISACEKCGQWGEALRLMDGLKERGLSGDVVTFNSTISACEKGAEWRQSLHQMRNLSLRHLKANVISYNSSWSAQEECGQWLQALRSLEQLHQEGVSTGNLTCNSVISACEKANHWPHSLWLLGDLHHLHDLILLTCGLAAFHVEALWRPTLQLLRDWPQPAELFAGPTAAPVESLAVTACVKQRKWRESVLLREHFSDQRLPASALTVNLAIDACEKLSYWSQALGLLKNLEDQEQSNAISYGSCLSACDVGSRHRAHEPRLCRELQTAGLDIATFRAAFGLAAQDPALPLPRREGATVRLQCIGRGGGEVLSREAGPLRGFAVQHSNTEEVSSARRGRLVSW</sequence>
<evidence type="ECO:0000256" key="3">
    <source>
        <dbReference type="SAM" id="Phobius"/>
    </source>
</evidence>
<feature type="transmembrane region" description="Helical" evidence="3">
    <location>
        <begin position="165"/>
        <end position="185"/>
    </location>
</feature>
<feature type="signal peptide" evidence="4">
    <location>
        <begin position="1"/>
        <end position="16"/>
    </location>
</feature>
<feature type="transmembrane region" description="Helical" evidence="3">
    <location>
        <begin position="91"/>
        <end position="116"/>
    </location>
</feature>
<dbReference type="Pfam" id="PF01535">
    <property type="entry name" value="PPR"/>
    <property type="match status" value="1"/>
</dbReference>
<dbReference type="NCBIfam" id="TIGR00756">
    <property type="entry name" value="PPR"/>
    <property type="match status" value="2"/>
</dbReference>
<feature type="region of interest" description="Disordered" evidence="2">
    <location>
        <begin position="31"/>
        <end position="63"/>
    </location>
</feature>
<keyword evidence="3" id="KW-0472">Membrane</keyword>
<dbReference type="InterPro" id="IPR011990">
    <property type="entry name" value="TPR-like_helical_dom_sf"/>
</dbReference>
<keyword evidence="3" id="KW-1133">Transmembrane helix</keyword>
<feature type="transmembrane region" description="Helical" evidence="3">
    <location>
        <begin position="436"/>
        <end position="460"/>
    </location>
</feature>
<gene>
    <name evidence="5" type="ORF">CCMP2556_LOCUS10162</name>
</gene>
<evidence type="ECO:0000256" key="2">
    <source>
        <dbReference type="SAM" id="MobiDB-lite"/>
    </source>
</evidence>
<evidence type="ECO:0000256" key="1">
    <source>
        <dbReference type="PROSITE-ProRule" id="PRU00708"/>
    </source>
</evidence>
<feature type="repeat" description="PPR" evidence="1">
    <location>
        <begin position="738"/>
        <end position="772"/>
    </location>
</feature>
<proteinExistence type="predicted"/>
<evidence type="ECO:0000313" key="5">
    <source>
        <dbReference type="EMBL" id="CAK9010659.1"/>
    </source>
</evidence>
<evidence type="ECO:0008006" key="7">
    <source>
        <dbReference type="Google" id="ProtNLM"/>
    </source>
</evidence>
<evidence type="ECO:0000256" key="4">
    <source>
        <dbReference type="SAM" id="SignalP"/>
    </source>
</evidence>
<keyword evidence="6" id="KW-1185">Reference proteome</keyword>
<feature type="transmembrane region" description="Helical" evidence="3">
    <location>
        <begin position="307"/>
        <end position="327"/>
    </location>
</feature>
<feature type="repeat" description="PPR" evidence="1">
    <location>
        <begin position="703"/>
        <end position="737"/>
    </location>
</feature>
<dbReference type="PROSITE" id="PS51375">
    <property type="entry name" value="PPR"/>
    <property type="match status" value="3"/>
</dbReference>
<keyword evidence="3" id="KW-0812">Transmembrane</keyword>
<accession>A0ABP0J8Y9</accession>
<comment type="caution">
    <text evidence="5">The sequence shown here is derived from an EMBL/GenBank/DDBJ whole genome shotgun (WGS) entry which is preliminary data.</text>
</comment>
<dbReference type="EMBL" id="CAXAMN010004681">
    <property type="protein sequence ID" value="CAK9010659.1"/>
    <property type="molecule type" value="Genomic_DNA"/>
</dbReference>
<evidence type="ECO:0000313" key="6">
    <source>
        <dbReference type="Proteomes" id="UP001642484"/>
    </source>
</evidence>
<feature type="transmembrane region" description="Helical" evidence="3">
    <location>
        <begin position="256"/>
        <end position="276"/>
    </location>
</feature>
<dbReference type="Pfam" id="PF13812">
    <property type="entry name" value="PPR_3"/>
    <property type="match status" value="1"/>
</dbReference>
<keyword evidence="4" id="KW-0732">Signal</keyword>
<organism evidence="5 6">
    <name type="scientific">Durusdinium trenchii</name>
    <dbReference type="NCBI Taxonomy" id="1381693"/>
    <lineage>
        <taxon>Eukaryota</taxon>
        <taxon>Sar</taxon>
        <taxon>Alveolata</taxon>
        <taxon>Dinophyceae</taxon>
        <taxon>Suessiales</taxon>
        <taxon>Symbiodiniaceae</taxon>
        <taxon>Durusdinium</taxon>
    </lineage>
</organism>
<protein>
    <recommendedName>
        <fullName evidence="7">Pentatricopeptide repeat-containing protein, chloroplastic</fullName>
    </recommendedName>
</protein>
<feature type="repeat" description="PPR" evidence="1">
    <location>
        <begin position="668"/>
        <end position="702"/>
    </location>
</feature>
<dbReference type="Pfam" id="PF13041">
    <property type="entry name" value="PPR_2"/>
    <property type="match status" value="2"/>
</dbReference>
<feature type="transmembrane region" description="Helical" evidence="3">
    <location>
        <begin position="132"/>
        <end position="153"/>
    </location>
</feature>
<reference evidence="5 6" key="1">
    <citation type="submission" date="2024-02" db="EMBL/GenBank/DDBJ databases">
        <authorList>
            <person name="Chen Y."/>
            <person name="Shah S."/>
            <person name="Dougan E. K."/>
            <person name="Thang M."/>
            <person name="Chan C."/>
        </authorList>
    </citation>
    <scope>NUCLEOTIDE SEQUENCE [LARGE SCALE GENOMIC DNA]</scope>
</reference>
<feature type="transmembrane region" description="Helical" evidence="3">
    <location>
        <begin position="197"/>
        <end position="214"/>
    </location>
</feature>
<dbReference type="PANTHER" id="PTHR45613:SF9">
    <property type="entry name" value="MITOCHONDRIAL GROUP I INTRON SPLICING FACTOR CCM1"/>
    <property type="match status" value="1"/>
</dbReference>
<feature type="chain" id="PRO_5046968937" description="Pentatricopeptide repeat-containing protein, chloroplastic" evidence="4">
    <location>
        <begin position="17"/>
        <end position="1088"/>
    </location>
</feature>
<dbReference type="InterPro" id="IPR002885">
    <property type="entry name" value="PPR_rpt"/>
</dbReference>